<protein>
    <submittedName>
        <fullName evidence="1">Bacteriophage abortive infection AbiH family protein</fullName>
    </submittedName>
</protein>
<dbReference type="EMBL" id="DYWV01000107">
    <property type="protein sequence ID" value="HJF39872.1"/>
    <property type="molecule type" value="Genomic_DNA"/>
</dbReference>
<evidence type="ECO:0000313" key="1">
    <source>
        <dbReference type="EMBL" id="HJF39872.1"/>
    </source>
</evidence>
<proteinExistence type="predicted"/>
<dbReference type="Pfam" id="PF14253">
    <property type="entry name" value="AbiH"/>
    <property type="match status" value="1"/>
</dbReference>
<dbReference type="RefSeq" id="WP_158095560.1">
    <property type="nucleotide sequence ID" value="NZ_CAKNPG010000095.1"/>
</dbReference>
<reference evidence="1" key="2">
    <citation type="submission" date="2021-09" db="EMBL/GenBank/DDBJ databases">
        <authorList>
            <person name="Gilroy R."/>
        </authorList>
    </citation>
    <scope>NUCLEOTIDE SEQUENCE</scope>
    <source>
        <strain evidence="1">CHK193-16274</strain>
    </source>
</reference>
<dbReference type="AlphaFoldDB" id="A0A921GAI9"/>
<dbReference type="Proteomes" id="UP000749320">
    <property type="component" value="Unassembled WGS sequence"/>
</dbReference>
<reference evidence="1" key="1">
    <citation type="journal article" date="2021" name="PeerJ">
        <title>Extensive microbial diversity within the chicken gut microbiome revealed by metagenomics and culture.</title>
        <authorList>
            <person name="Gilroy R."/>
            <person name="Ravi A."/>
            <person name="Getino M."/>
            <person name="Pursley I."/>
            <person name="Horton D.L."/>
            <person name="Alikhan N.F."/>
            <person name="Baker D."/>
            <person name="Gharbi K."/>
            <person name="Hall N."/>
            <person name="Watson M."/>
            <person name="Adriaenssens E.M."/>
            <person name="Foster-Nyarko E."/>
            <person name="Jarju S."/>
            <person name="Secka A."/>
            <person name="Antonio M."/>
            <person name="Oren A."/>
            <person name="Chaudhuri R.R."/>
            <person name="La Ragione R."/>
            <person name="Hildebrand F."/>
            <person name="Pallen M.J."/>
        </authorList>
    </citation>
    <scope>NUCLEOTIDE SEQUENCE</scope>
    <source>
        <strain evidence="1">CHK193-16274</strain>
    </source>
</reference>
<gene>
    <name evidence="1" type="ORF">K8V91_03025</name>
</gene>
<accession>A0A921GAI9</accession>
<sequence>MKITFFIGNGFDLKMGLKSRYKDFYNYLLSQNYENIIVDKIKDNPDEWADFELACGKELRNITIDNMEEFIGAFGNFKIEFSKYLSEQEKDINYDQLSDEIADKTCNSINNFYKRTDLARSQKLSSIINSCKQKVIFNFIIFNYTNLFQNVIDITTSKYSSVGSHEYGGTKYLHSIGECIKIHGSLSQDMIMGVNDNTQIYNEDLKNNRKIKTVFIKPFLNDRLGNLKNEKVSQLINDSEIICIYGMSLGNSDNFWWGKILQWLKNSSNRYLVIFKYLGDEYSNTILSYQSLIKEDEDIDDFLTRYKMDNQEKDRVSRQIIFSYNSDLFDFQLINQKADKILV</sequence>
<comment type="caution">
    <text evidence="1">The sequence shown here is derived from an EMBL/GenBank/DDBJ whole genome shotgun (WGS) entry which is preliminary data.</text>
</comment>
<organism evidence="1 2">
    <name type="scientific">Thomasclavelia spiroformis</name>
    <dbReference type="NCBI Taxonomy" id="29348"/>
    <lineage>
        <taxon>Bacteria</taxon>
        <taxon>Bacillati</taxon>
        <taxon>Bacillota</taxon>
        <taxon>Erysipelotrichia</taxon>
        <taxon>Erysipelotrichales</taxon>
        <taxon>Coprobacillaceae</taxon>
        <taxon>Thomasclavelia</taxon>
    </lineage>
</organism>
<name>A0A921GAI9_9FIRM</name>
<evidence type="ECO:0000313" key="2">
    <source>
        <dbReference type="Proteomes" id="UP000749320"/>
    </source>
</evidence>
<dbReference type="InterPro" id="IPR025935">
    <property type="entry name" value="AbiH"/>
</dbReference>